<dbReference type="InterPro" id="IPR050155">
    <property type="entry name" value="HAD-like_hydrolase_sf"/>
</dbReference>
<dbReference type="GO" id="GO:0005829">
    <property type="term" value="C:cytosol"/>
    <property type="evidence" value="ECO:0007669"/>
    <property type="project" value="TreeGrafter"/>
</dbReference>
<dbReference type="SFLD" id="SFLDS00003">
    <property type="entry name" value="Haloacid_Dehalogenase"/>
    <property type="match status" value="1"/>
</dbReference>
<evidence type="ECO:0000313" key="6">
    <source>
        <dbReference type="Proteomes" id="UP000632828"/>
    </source>
</evidence>
<keyword evidence="5" id="KW-0378">Hydrolase</keyword>
<dbReference type="EC" id="3.1.3.18" evidence="4"/>
<dbReference type="GO" id="GO:0006281">
    <property type="term" value="P:DNA repair"/>
    <property type="evidence" value="ECO:0007669"/>
    <property type="project" value="TreeGrafter"/>
</dbReference>
<dbReference type="Gene3D" id="3.40.50.1000">
    <property type="entry name" value="HAD superfamily/HAD-like"/>
    <property type="match status" value="1"/>
</dbReference>
<dbReference type="GO" id="GO:0008967">
    <property type="term" value="F:phosphoglycolate phosphatase activity"/>
    <property type="evidence" value="ECO:0007669"/>
    <property type="project" value="UniProtKB-EC"/>
</dbReference>
<dbReference type="CDD" id="cd07505">
    <property type="entry name" value="HAD_BPGM-like"/>
    <property type="match status" value="1"/>
</dbReference>
<dbReference type="SUPFAM" id="SSF56784">
    <property type="entry name" value="HAD-like"/>
    <property type="match status" value="1"/>
</dbReference>
<evidence type="ECO:0000256" key="1">
    <source>
        <dbReference type="ARBA" id="ARBA00000830"/>
    </source>
</evidence>
<evidence type="ECO:0000256" key="2">
    <source>
        <dbReference type="ARBA" id="ARBA00004818"/>
    </source>
</evidence>
<dbReference type="InterPro" id="IPR023214">
    <property type="entry name" value="HAD_sf"/>
</dbReference>
<dbReference type="NCBIfam" id="TIGR01549">
    <property type="entry name" value="HAD-SF-IA-v1"/>
    <property type="match status" value="1"/>
</dbReference>
<dbReference type="InterPro" id="IPR036412">
    <property type="entry name" value="HAD-like_sf"/>
</dbReference>
<comment type="pathway">
    <text evidence="2">Organic acid metabolism; glycolate biosynthesis; glycolate from 2-phosphoglycolate: step 1/1.</text>
</comment>
<proteinExistence type="inferred from homology"/>
<evidence type="ECO:0000256" key="4">
    <source>
        <dbReference type="ARBA" id="ARBA00013078"/>
    </source>
</evidence>
<dbReference type="PANTHER" id="PTHR43434">
    <property type="entry name" value="PHOSPHOGLYCOLATE PHOSPHATASE"/>
    <property type="match status" value="1"/>
</dbReference>
<protein>
    <recommendedName>
        <fullName evidence="4">phosphoglycolate phosphatase</fullName>
        <ecNumber evidence="4">3.1.3.18</ecNumber>
    </recommendedName>
</protein>
<reference evidence="5" key="1">
    <citation type="submission" date="2020-09" db="EMBL/GenBank/DDBJ databases">
        <title>Pelobacter alkaliphilus sp. nov., a novel anaerobic arsenate-reducing bacterium from terrestrial mud volcano.</title>
        <authorList>
            <person name="Khomyakova M.A."/>
            <person name="Merkel A.Y."/>
            <person name="Slobodkin A.I."/>
        </authorList>
    </citation>
    <scope>NUCLEOTIDE SEQUENCE</scope>
    <source>
        <strain evidence="5">M08fum</strain>
    </source>
</reference>
<dbReference type="EMBL" id="JACWUN010000010">
    <property type="protein sequence ID" value="MBD1400987.1"/>
    <property type="molecule type" value="Genomic_DNA"/>
</dbReference>
<dbReference type="RefSeq" id="WP_191156098.1">
    <property type="nucleotide sequence ID" value="NZ_JACWUN010000010.1"/>
</dbReference>
<keyword evidence="6" id="KW-1185">Reference proteome</keyword>
<comment type="similarity">
    <text evidence="3">Belongs to the HAD-like hydrolase superfamily. CbbY/CbbZ/Gph/YieH family.</text>
</comment>
<dbReference type="AlphaFoldDB" id="A0A8J6QNM0"/>
<dbReference type="SFLD" id="SFLDG01129">
    <property type="entry name" value="C1.5:_HAD__Beta-PGM__Phosphata"/>
    <property type="match status" value="1"/>
</dbReference>
<organism evidence="5 6">
    <name type="scientific">Pelovirga terrestris</name>
    <dbReference type="NCBI Taxonomy" id="2771352"/>
    <lineage>
        <taxon>Bacteria</taxon>
        <taxon>Pseudomonadati</taxon>
        <taxon>Thermodesulfobacteriota</taxon>
        <taxon>Desulfuromonadia</taxon>
        <taxon>Geobacterales</taxon>
        <taxon>Geobacteraceae</taxon>
        <taxon>Pelovirga</taxon>
    </lineage>
</organism>
<dbReference type="InterPro" id="IPR006439">
    <property type="entry name" value="HAD-SF_hydro_IA"/>
</dbReference>
<accession>A0A8J6QNM0</accession>
<comment type="catalytic activity">
    <reaction evidence="1">
        <text>2-phosphoglycolate + H2O = glycolate + phosphate</text>
        <dbReference type="Rhea" id="RHEA:14369"/>
        <dbReference type="ChEBI" id="CHEBI:15377"/>
        <dbReference type="ChEBI" id="CHEBI:29805"/>
        <dbReference type="ChEBI" id="CHEBI:43474"/>
        <dbReference type="ChEBI" id="CHEBI:58033"/>
        <dbReference type="EC" id="3.1.3.18"/>
    </reaction>
</comment>
<gene>
    <name evidence="5" type="ORF">ICT70_09910</name>
</gene>
<evidence type="ECO:0000256" key="3">
    <source>
        <dbReference type="ARBA" id="ARBA00006171"/>
    </source>
</evidence>
<name>A0A8J6QNM0_9BACT</name>
<evidence type="ECO:0000313" key="5">
    <source>
        <dbReference type="EMBL" id="MBD1400987.1"/>
    </source>
</evidence>
<dbReference type="Proteomes" id="UP000632828">
    <property type="component" value="Unassembled WGS sequence"/>
</dbReference>
<dbReference type="NCBIfam" id="TIGR01509">
    <property type="entry name" value="HAD-SF-IA-v3"/>
    <property type="match status" value="1"/>
</dbReference>
<dbReference type="PANTHER" id="PTHR43434:SF1">
    <property type="entry name" value="PHOSPHOGLYCOLATE PHOSPHATASE"/>
    <property type="match status" value="1"/>
</dbReference>
<dbReference type="InterPro" id="IPR023198">
    <property type="entry name" value="PGP-like_dom2"/>
</dbReference>
<dbReference type="Pfam" id="PF13419">
    <property type="entry name" value="HAD_2"/>
    <property type="match status" value="1"/>
</dbReference>
<sequence>MKEIEAIIYDCDGVLFESHAANLAYYNQIFSAFGYPPITVDQQEKAYLCHTASSPVVLAGLMRATDVPAALSFAAEIDYREFIPLMKPMPHLHQVLEVVANHYPLAIATNRGGSVMPILEHFGLDQFFSAVVTSRDVKKPKPAPDMLLLAARQLGYQPFTCLFIGDSELDQAAAAAGSFHFAGYGERFVREKSVAKVLSHHLDLLQHLNLSDSINQ</sequence>
<dbReference type="InterPro" id="IPR041492">
    <property type="entry name" value="HAD_2"/>
</dbReference>
<comment type="caution">
    <text evidence="5">The sequence shown here is derived from an EMBL/GenBank/DDBJ whole genome shotgun (WGS) entry which is preliminary data.</text>
</comment>
<dbReference type="Gene3D" id="1.10.150.240">
    <property type="entry name" value="Putative phosphatase, domain 2"/>
    <property type="match status" value="1"/>
</dbReference>